<dbReference type="RefSeq" id="WP_142259174.1">
    <property type="nucleotide sequence ID" value="NZ_BMPV01000007.1"/>
</dbReference>
<evidence type="ECO:0000256" key="3">
    <source>
        <dbReference type="ARBA" id="ARBA00022630"/>
    </source>
</evidence>
<comment type="cofactor">
    <cofactor evidence="1">
        <name>FAD</name>
        <dbReference type="ChEBI" id="CHEBI:57692"/>
    </cofactor>
</comment>
<dbReference type="Proteomes" id="UP000319213">
    <property type="component" value="Unassembled WGS sequence"/>
</dbReference>
<dbReference type="Gene3D" id="3.50.50.60">
    <property type="entry name" value="FAD/NAD(P)-binding domain"/>
    <property type="match status" value="2"/>
</dbReference>
<organism evidence="8 9">
    <name type="scientific">Thermopolyspora flexuosa</name>
    <dbReference type="NCBI Taxonomy" id="103836"/>
    <lineage>
        <taxon>Bacteria</taxon>
        <taxon>Bacillati</taxon>
        <taxon>Actinomycetota</taxon>
        <taxon>Actinomycetes</taxon>
        <taxon>Streptosporangiales</taxon>
        <taxon>Streptosporangiaceae</taxon>
        <taxon>Thermopolyspora</taxon>
    </lineage>
</organism>
<dbReference type="EMBL" id="VFPQ01000001">
    <property type="protein sequence ID" value="TQM75102.1"/>
    <property type="molecule type" value="Genomic_DNA"/>
</dbReference>
<evidence type="ECO:0000256" key="2">
    <source>
        <dbReference type="ARBA" id="ARBA00010139"/>
    </source>
</evidence>
<keyword evidence="6" id="KW-0560">Oxidoreductase</keyword>
<keyword evidence="9" id="KW-1185">Reference proteome</keyword>
<dbReference type="GO" id="GO:0050661">
    <property type="term" value="F:NADP binding"/>
    <property type="evidence" value="ECO:0007669"/>
    <property type="project" value="InterPro"/>
</dbReference>
<dbReference type="Pfam" id="PF00743">
    <property type="entry name" value="FMO-like"/>
    <property type="match status" value="1"/>
</dbReference>
<dbReference type="InterPro" id="IPR020946">
    <property type="entry name" value="Flavin_mOase-like"/>
</dbReference>
<dbReference type="AlphaFoldDB" id="A0A543IX04"/>
<accession>A0A543IX04</accession>
<evidence type="ECO:0000256" key="5">
    <source>
        <dbReference type="ARBA" id="ARBA00022857"/>
    </source>
</evidence>
<evidence type="ECO:0000313" key="9">
    <source>
        <dbReference type="Proteomes" id="UP000319213"/>
    </source>
</evidence>
<sequence length="545" mass="60806">MSVSTTDHRSDPRTPPSEVDVVVVGAGFSGMYLLHRLRGMNLSAIVIEAADDVGGTWYWNRYPGARVDVESLAYSYSFSEELEQEYEWEERYPTQPEILRYARHVADRFDLRRDIYFRTRVTAASFDEDAATWTVRTDHGDAVTARFLVMATGCLSAAKMPEIPGVNRFRGATYHTAHWPHEGVDFTGMRVGVIGTGSSGVQSIPVIAEQAAELVVFQRTPAYSFPARNRRLRPDEVAQMKANYRAFRQAQRESAFGLPTPIPTKSALEVSEEERNATYEAAWEAGSLVAVLTAYNDLLTSKEANDTAKRFVHNKIRQIVKDPQTAEDLCPDYPVGTKRPCLDTGYYETYNRENVRLVNLRRTPIEEITERGIRTTDREYEFDAIVYATGFDAMTGALTNVDIRGRGGLTIKEAWYAGPRTYLGIASAGFPNLFMITGPGSPSVLSNMIVSIEQHVDWVIDAIAHLDRNGLRTMEPTVEAQDAWVDHVNQVAAATLYPQANSWYMGANVPGKPRVFMPYAGGVGAYRQKCDEVAARGYEGFVLSP</sequence>
<proteinExistence type="inferred from homology"/>
<dbReference type="SUPFAM" id="SSF51905">
    <property type="entry name" value="FAD/NAD(P)-binding domain"/>
    <property type="match status" value="2"/>
</dbReference>
<keyword evidence="4" id="KW-0274">FAD</keyword>
<gene>
    <name evidence="8" type="ORF">FHX40_1801</name>
</gene>
<dbReference type="GO" id="GO:0050660">
    <property type="term" value="F:flavin adenine dinucleotide binding"/>
    <property type="evidence" value="ECO:0007669"/>
    <property type="project" value="InterPro"/>
</dbReference>
<keyword evidence="7 8" id="KW-0503">Monooxygenase</keyword>
<dbReference type="PANTHER" id="PTHR43098:SF3">
    <property type="entry name" value="L-ORNITHINE N(5)-MONOOXYGENASE-RELATED"/>
    <property type="match status" value="1"/>
</dbReference>
<protein>
    <submittedName>
        <fullName evidence="8">Cyclohexanone monooxygenase</fullName>
    </submittedName>
</protein>
<dbReference type="InterPro" id="IPR050775">
    <property type="entry name" value="FAD-binding_Monooxygenases"/>
</dbReference>
<dbReference type="InterPro" id="IPR036188">
    <property type="entry name" value="FAD/NAD-bd_sf"/>
</dbReference>
<evidence type="ECO:0000256" key="4">
    <source>
        <dbReference type="ARBA" id="ARBA00022827"/>
    </source>
</evidence>
<keyword evidence="3" id="KW-0285">Flavoprotein</keyword>
<evidence type="ECO:0000313" key="8">
    <source>
        <dbReference type="EMBL" id="TQM75102.1"/>
    </source>
</evidence>
<evidence type="ECO:0000256" key="1">
    <source>
        <dbReference type="ARBA" id="ARBA00001974"/>
    </source>
</evidence>
<evidence type="ECO:0000256" key="7">
    <source>
        <dbReference type="ARBA" id="ARBA00023033"/>
    </source>
</evidence>
<comment type="similarity">
    <text evidence="2">Belongs to the FAD-binding monooxygenase family.</text>
</comment>
<keyword evidence="5" id="KW-0521">NADP</keyword>
<dbReference type="PANTHER" id="PTHR43098">
    <property type="entry name" value="L-ORNITHINE N(5)-MONOOXYGENASE-RELATED"/>
    <property type="match status" value="1"/>
</dbReference>
<dbReference type="GO" id="GO:0004499">
    <property type="term" value="F:N,N-dimethylaniline monooxygenase activity"/>
    <property type="evidence" value="ECO:0007669"/>
    <property type="project" value="InterPro"/>
</dbReference>
<evidence type="ECO:0000256" key="6">
    <source>
        <dbReference type="ARBA" id="ARBA00023002"/>
    </source>
</evidence>
<comment type="caution">
    <text evidence="8">The sequence shown here is derived from an EMBL/GenBank/DDBJ whole genome shotgun (WGS) entry which is preliminary data.</text>
</comment>
<name>A0A543IX04_9ACTN</name>
<dbReference type="OrthoDB" id="5168853at2"/>
<reference evidence="8 9" key="1">
    <citation type="submission" date="2019-06" db="EMBL/GenBank/DDBJ databases">
        <title>Sequencing the genomes of 1000 actinobacteria strains.</title>
        <authorList>
            <person name="Klenk H.-P."/>
        </authorList>
    </citation>
    <scope>NUCLEOTIDE SEQUENCE [LARGE SCALE GENOMIC DNA]</scope>
    <source>
        <strain evidence="8 9">DSM 43186</strain>
    </source>
</reference>